<keyword evidence="2" id="KW-1185">Reference proteome</keyword>
<name>A0ABV0LK85_9PSEU</name>
<gene>
    <name evidence="1" type="ORF">ABJI51_24790</name>
</gene>
<evidence type="ECO:0000313" key="1">
    <source>
        <dbReference type="EMBL" id="MEQ0562314.1"/>
    </source>
</evidence>
<accession>A0ABV0LK85</accession>
<protein>
    <submittedName>
        <fullName evidence="1">Uncharacterized protein</fullName>
    </submittedName>
</protein>
<dbReference type="Proteomes" id="UP001440984">
    <property type="component" value="Unassembled WGS sequence"/>
</dbReference>
<proteinExistence type="predicted"/>
<dbReference type="RefSeq" id="WP_348953796.1">
    <property type="nucleotide sequence ID" value="NZ_JBDZYD010000009.1"/>
</dbReference>
<reference evidence="1 2" key="1">
    <citation type="submission" date="2024-05" db="EMBL/GenBank/DDBJ databases">
        <authorList>
            <person name="Zhao H."/>
            <person name="Xu Y."/>
            <person name="Lin S."/>
            <person name="Spain J.C."/>
            <person name="Zhou N.-Y."/>
        </authorList>
    </citation>
    <scope>NUCLEOTIDE SEQUENCE [LARGE SCALE GENOMIC DNA]</scope>
    <source>
        <strain evidence="1 2">NEAU-NG30</strain>
    </source>
</reference>
<dbReference type="EMBL" id="JBDZYD010000009">
    <property type="protein sequence ID" value="MEQ0562314.1"/>
    <property type="molecule type" value="Genomic_DNA"/>
</dbReference>
<sequence>MWQLYGFHADETLAVEQDLKHLTGARAGEVLGLGPEVVYDGEHRVDGEQVARLTGAEPQPGVSYYLGYRVTYLPIWETGTEPRFFWRDGKPVVAGPVRN</sequence>
<organism evidence="1 2">
    <name type="scientific">Amycolatopsis melonis</name>
    <dbReference type="NCBI Taxonomy" id="3156488"/>
    <lineage>
        <taxon>Bacteria</taxon>
        <taxon>Bacillati</taxon>
        <taxon>Actinomycetota</taxon>
        <taxon>Actinomycetes</taxon>
        <taxon>Pseudonocardiales</taxon>
        <taxon>Pseudonocardiaceae</taxon>
        <taxon>Amycolatopsis</taxon>
    </lineage>
</organism>
<evidence type="ECO:0000313" key="2">
    <source>
        <dbReference type="Proteomes" id="UP001440984"/>
    </source>
</evidence>
<comment type="caution">
    <text evidence="1">The sequence shown here is derived from an EMBL/GenBank/DDBJ whole genome shotgun (WGS) entry which is preliminary data.</text>
</comment>